<organism evidence="2 3">
    <name type="scientific">Protopolystoma xenopodis</name>
    <dbReference type="NCBI Taxonomy" id="117903"/>
    <lineage>
        <taxon>Eukaryota</taxon>
        <taxon>Metazoa</taxon>
        <taxon>Spiralia</taxon>
        <taxon>Lophotrochozoa</taxon>
        <taxon>Platyhelminthes</taxon>
        <taxon>Monogenea</taxon>
        <taxon>Polyopisthocotylea</taxon>
        <taxon>Polystomatidea</taxon>
        <taxon>Polystomatidae</taxon>
        <taxon>Protopolystoma</taxon>
    </lineage>
</organism>
<feature type="compositionally biased region" description="Polar residues" evidence="1">
    <location>
        <begin position="93"/>
        <end position="105"/>
    </location>
</feature>
<dbReference type="Proteomes" id="UP000784294">
    <property type="component" value="Unassembled WGS sequence"/>
</dbReference>
<feature type="region of interest" description="Disordered" evidence="1">
    <location>
        <begin position="1"/>
        <end position="111"/>
    </location>
</feature>
<dbReference type="AlphaFoldDB" id="A0A3S5A839"/>
<accession>A0A3S5A839</accession>
<gene>
    <name evidence="2" type="ORF">PXEA_LOCUS3012</name>
</gene>
<feature type="compositionally biased region" description="Basic and acidic residues" evidence="1">
    <location>
        <begin position="62"/>
        <end position="72"/>
    </location>
</feature>
<name>A0A3S5A839_9PLAT</name>
<evidence type="ECO:0000256" key="1">
    <source>
        <dbReference type="SAM" id="MobiDB-lite"/>
    </source>
</evidence>
<keyword evidence="3" id="KW-1185">Reference proteome</keyword>
<evidence type="ECO:0000313" key="2">
    <source>
        <dbReference type="EMBL" id="VEL09572.1"/>
    </source>
</evidence>
<protein>
    <submittedName>
        <fullName evidence="2">Uncharacterized protein</fullName>
    </submittedName>
</protein>
<evidence type="ECO:0000313" key="3">
    <source>
        <dbReference type="Proteomes" id="UP000784294"/>
    </source>
</evidence>
<proteinExistence type="predicted"/>
<sequence length="111" mass="11963">MPASSDPLPEGHFGRGQTSNGVGKASCSDLFATHSSSPIGAPGQAGPCQHSRRLATQARQQEPARQKSKAETRPGLLEEVGSHRHRNTCKMPENQQTSEATSSPYQHVFNR</sequence>
<dbReference type="EMBL" id="CAAALY010006671">
    <property type="protein sequence ID" value="VEL09572.1"/>
    <property type="molecule type" value="Genomic_DNA"/>
</dbReference>
<reference evidence="2" key="1">
    <citation type="submission" date="2018-11" db="EMBL/GenBank/DDBJ databases">
        <authorList>
            <consortium name="Pathogen Informatics"/>
        </authorList>
    </citation>
    <scope>NUCLEOTIDE SEQUENCE</scope>
</reference>
<comment type="caution">
    <text evidence="2">The sequence shown here is derived from an EMBL/GenBank/DDBJ whole genome shotgun (WGS) entry which is preliminary data.</text>
</comment>